<evidence type="ECO:0000256" key="5">
    <source>
        <dbReference type="ARBA" id="ARBA00022989"/>
    </source>
</evidence>
<feature type="transmembrane region" description="Helical" evidence="9">
    <location>
        <begin position="6"/>
        <end position="25"/>
    </location>
</feature>
<feature type="transmembrane region" description="Helical" evidence="9">
    <location>
        <begin position="413"/>
        <end position="433"/>
    </location>
</feature>
<reference evidence="11 12" key="1">
    <citation type="journal article" date="2020" name="Microorganisms">
        <title>Osmotic Adaptation and Compatible Solute Biosynthesis of Phototrophic Bacteria as Revealed from Genome Analyses.</title>
        <authorList>
            <person name="Imhoff J.F."/>
            <person name="Rahn T."/>
            <person name="Kunzel S."/>
            <person name="Keller A."/>
            <person name="Neulinger S.C."/>
        </authorList>
    </citation>
    <scope>NUCLEOTIDE SEQUENCE [LARGE SCALE GENOMIC DNA]</scope>
    <source>
        <strain evidence="11 12">DSM 25653</strain>
    </source>
</reference>
<evidence type="ECO:0000256" key="7">
    <source>
        <dbReference type="RuleBase" id="RU000320"/>
    </source>
</evidence>
<evidence type="ECO:0000313" key="11">
    <source>
        <dbReference type="EMBL" id="MBK1617647.1"/>
    </source>
</evidence>
<evidence type="ECO:0000256" key="9">
    <source>
        <dbReference type="SAM" id="Phobius"/>
    </source>
</evidence>
<evidence type="ECO:0000259" key="10">
    <source>
        <dbReference type="Pfam" id="PF00361"/>
    </source>
</evidence>
<comment type="similarity">
    <text evidence="2">Belongs to the CPA3 antiporters (TC 2.A.63) subunit D family.</text>
</comment>
<keyword evidence="5 9" id="KW-1133">Transmembrane helix</keyword>
<feature type="transmembrane region" description="Helical" evidence="9">
    <location>
        <begin position="246"/>
        <end position="270"/>
    </location>
</feature>
<evidence type="ECO:0000256" key="8">
    <source>
        <dbReference type="SAM" id="MobiDB-lite"/>
    </source>
</evidence>
<feature type="transmembrane region" description="Helical" evidence="9">
    <location>
        <begin position="111"/>
        <end position="127"/>
    </location>
</feature>
<feature type="transmembrane region" description="Helical" evidence="9">
    <location>
        <begin position="163"/>
        <end position="187"/>
    </location>
</feature>
<dbReference type="RefSeq" id="WP_200239677.1">
    <property type="nucleotide sequence ID" value="NZ_NRRY01000004.1"/>
</dbReference>
<feature type="transmembrane region" description="Helical" evidence="9">
    <location>
        <begin position="454"/>
        <end position="474"/>
    </location>
</feature>
<protein>
    <submittedName>
        <fullName evidence="11">Monovalent cation/H+ antiporter subunit D</fullName>
    </submittedName>
</protein>
<evidence type="ECO:0000256" key="6">
    <source>
        <dbReference type="ARBA" id="ARBA00023136"/>
    </source>
</evidence>
<organism evidence="11 12">
    <name type="scientific">Lamprobacter modestohalophilus</name>
    <dbReference type="NCBI Taxonomy" id="1064514"/>
    <lineage>
        <taxon>Bacteria</taxon>
        <taxon>Pseudomonadati</taxon>
        <taxon>Pseudomonadota</taxon>
        <taxon>Gammaproteobacteria</taxon>
        <taxon>Chromatiales</taxon>
        <taxon>Chromatiaceae</taxon>
        <taxon>Lamprobacter</taxon>
    </lineage>
</organism>
<keyword evidence="3" id="KW-1003">Cell membrane</keyword>
<keyword evidence="12" id="KW-1185">Reference proteome</keyword>
<keyword evidence="6 9" id="KW-0472">Membrane</keyword>
<evidence type="ECO:0000256" key="2">
    <source>
        <dbReference type="ARBA" id="ARBA00005346"/>
    </source>
</evidence>
<feature type="region of interest" description="Disordered" evidence="8">
    <location>
        <begin position="508"/>
        <end position="529"/>
    </location>
</feature>
<dbReference type="Pfam" id="PF00361">
    <property type="entry name" value="Proton_antipo_M"/>
    <property type="match status" value="1"/>
</dbReference>
<feature type="transmembrane region" description="Helical" evidence="9">
    <location>
        <begin position="74"/>
        <end position="99"/>
    </location>
</feature>
<dbReference type="GO" id="GO:0008137">
    <property type="term" value="F:NADH dehydrogenase (ubiquinone) activity"/>
    <property type="evidence" value="ECO:0007669"/>
    <property type="project" value="InterPro"/>
</dbReference>
<dbReference type="PANTHER" id="PTHR42703">
    <property type="entry name" value="NADH DEHYDROGENASE"/>
    <property type="match status" value="1"/>
</dbReference>
<dbReference type="PRINTS" id="PR01437">
    <property type="entry name" value="NUOXDRDTASE4"/>
</dbReference>
<dbReference type="Proteomes" id="UP001138768">
    <property type="component" value="Unassembled WGS sequence"/>
</dbReference>
<keyword evidence="4 7" id="KW-0812">Transmembrane</keyword>
<feature type="transmembrane region" description="Helical" evidence="9">
    <location>
        <begin position="333"/>
        <end position="351"/>
    </location>
</feature>
<proteinExistence type="inferred from homology"/>
<dbReference type="InterPro" id="IPR050586">
    <property type="entry name" value="CPA3_Na-H_Antiporter_D"/>
</dbReference>
<feature type="transmembrane region" description="Helical" evidence="9">
    <location>
        <begin position="372"/>
        <end position="393"/>
    </location>
</feature>
<comment type="subcellular location">
    <subcellularLocation>
        <location evidence="1">Cell membrane</location>
        <topology evidence="1">Multi-pass membrane protein</topology>
    </subcellularLocation>
    <subcellularLocation>
        <location evidence="7">Membrane</location>
        <topology evidence="7">Multi-pass membrane protein</topology>
    </subcellularLocation>
</comment>
<feature type="transmembrane region" description="Helical" evidence="9">
    <location>
        <begin position="207"/>
        <end position="234"/>
    </location>
</feature>
<dbReference type="PANTHER" id="PTHR42703:SF1">
    <property type="entry name" value="NA(+)_H(+) ANTIPORTER SUBUNIT D1"/>
    <property type="match status" value="1"/>
</dbReference>
<dbReference type="InterPro" id="IPR003918">
    <property type="entry name" value="NADH_UbQ_OxRdtase"/>
</dbReference>
<name>A0A9X0W6A7_9GAMM</name>
<feature type="transmembrane region" description="Helical" evidence="9">
    <location>
        <begin position="282"/>
        <end position="300"/>
    </location>
</feature>
<dbReference type="GO" id="GO:0042773">
    <property type="term" value="P:ATP synthesis coupled electron transport"/>
    <property type="evidence" value="ECO:0007669"/>
    <property type="project" value="InterPro"/>
</dbReference>
<dbReference type="EMBL" id="NRRY01000004">
    <property type="protein sequence ID" value="MBK1617647.1"/>
    <property type="molecule type" value="Genomic_DNA"/>
</dbReference>
<evidence type="ECO:0000256" key="4">
    <source>
        <dbReference type="ARBA" id="ARBA00022692"/>
    </source>
</evidence>
<gene>
    <name evidence="11" type="ORF">CKO42_04110</name>
</gene>
<dbReference type="GO" id="GO:0005886">
    <property type="term" value="C:plasma membrane"/>
    <property type="evidence" value="ECO:0007669"/>
    <property type="project" value="UniProtKB-SubCell"/>
</dbReference>
<evidence type="ECO:0000313" key="12">
    <source>
        <dbReference type="Proteomes" id="UP001138768"/>
    </source>
</evidence>
<feature type="transmembrane region" description="Helical" evidence="9">
    <location>
        <begin position="133"/>
        <end position="151"/>
    </location>
</feature>
<sequence length="529" mass="54952">MTDLGNHVVIAPILVPLLTGTLLVLLRGSATPLRRTISMLGIQLLLAASLWLLLQVADGDLLVYQLGSWAAPYGIVLVADRLSAAMVMVTSVLALFAMMHAIQGSDRRGRQYHVLFQFLLMGLNGAFLTGDLFNLFVFFEILLIASYGMLLHGGGAARSKAGLHYVVVNLVGSSLFLFAVGTLYGVLGTLNMADLALRVAALPPEEVGLVRAAALLLFVVFALKAALVPLHLWLPGAYSAAGPASVALFAIMTKVGGYSILRVYSLIFGAEAGPLANLVEPWLLVLGLLTIVVGTIGVLASRNLALLVAHLVVISSGSILTAFGLGSQAALSAGLYYSFQSALVTAALFMLTENVARTRGAFADQLRAGPMLPAANLLGGLFLVLALAVAGVPPLSGFIGKVLIIQASLDTPAIAWIMAIVLSTSLLTLMALARAGSTLFFKTDTNAGAATLPNAANLVPVAAVAVISLLYVVFASPIYSYTEAAAAQLLSPADYIEAVLDGETLAGGETRLDSETTSDGMPPDSGGHD</sequence>
<dbReference type="AlphaFoldDB" id="A0A9X0W6A7"/>
<accession>A0A9X0W6A7</accession>
<evidence type="ECO:0000256" key="1">
    <source>
        <dbReference type="ARBA" id="ARBA00004651"/>
    </source>
</evidence>
<feature type="transmembrane region" description="Helical" evidence="9">
    <location>
        <begin position="307"/>
        <end position="327"/>
    </location>
</feature>
<comment type="caution">
    <text evidence="11">The sequence shown here is derived from an EMBL/GenBank/DDBJ whole genome shotgun (WGS) entry which is preliminary data.</text>
</comment>
<feature type="domain" description="NADH:quinone oxidoreductase/Mrp antiporter transmembrane" evidence="10">
    <location>
        <begin position="130"/>
        <end position="426"/>
    </location>
</feature>
<dbReference type="NCBIfam" id="NF009309">
    <property type="entry name" value="PRK12666.1"/>
    <property type="match status" value="1"/>
</dbReference>
<dbReference type="InterPro" id="IPR001750">
    <property type="entry name" value="ND/Mrp_TM"/>
</dbReference>
<evidence type="ECO:0000256" key="3">
    <source>
        <dbReference type="ARBA" id="ARBA00022475"/>
    </source>
</evidence>
<feature type="transmembrane region" description="Helical" evidence="9">
    <location>
        <begin position="37"/>
        <end position="54"/>
    </location>
</feature>